<evidence type="ECO:0000313" key="3">
    <source>
        <dbReference type="Proteomes" id="UP000307173"/>
    </source>
</evidence>
<gene>
    <name evidence="2" type="ORF">CANINC_004370</name>
</gene>
<feature type="region of interest" description="Disordered" evidence="1">
    <location>
        <begin position="188"/>
        <end position="209"/>
    </location>
</feature>
<proteinExistence type="predicted"/>
<reference evidence="2 3" key="1">
    <citation type="journal article" date="2019" name="Front. Genet.">
        <title>Whole-Genome Sequencing of the Opportunistic Yeast Pathogen Candida inconspicua Uncovers Its Hybrid Origin.</title>
        <authorList>
            <person name="Mixao V."/>
            <person name="Hansen A.P."/>
            <person name="Saus E."/>
            <person name="Boekhout T."/>
            <person name="Lass-Florl C."/>
            <person name="Gabaldon T."/>
        </authorList>
    </citation>
    <scope>NUCLEOTIDE SEQUENCE [LARGE SCALE GENOMIC DNA]</scope>
    <source>
        <strain evidence="2 3">CBS 180</strain>
    </source>
</reference>
<evidence type="ECO:0000313" key="2">
    <source>
        <dbReference type="EMBL" id="TID15405.1"/>
    </source>
</evidence>
<keyword evidence="3" id="KW-1185">Reference proteome</keyword>
<sequence>MCPSETEQLNEFCLLDKLQRGYAYRQHQILKRQIQKLNQPVVEFTRDVNSYYVVVTKEVNQMNYQVMNRFNNYDLRQVENTLIIKSTRDNFFKQITLPQNVDLTKDITYKLTDNGFGMIICIPKEQNKYQRKTLFGLPESIDEIFGDRLSIKNKVIEKRRLAEGSDKPLKSSIKIPIVYDTKLEEAKVQTHQEPQSTVTSNSSHYKNEDDLRPVSADDTAEFIEQDLEPLTGLTDDFKNHIEIIQKGCGEKCSLQNTPKMVDTTCESTIELPDVTIQSFMEHDVFNPLKNYETTKRKTVFEPNTVVSDNIDDQNSRVANTDSGCQNDTEYIPVRRILSPTLEDVVDQEFM</sequence>
<organism evidence="2 3">
    <name type="scientific">Pichia inconspicua</name>
    <dbReference type="NCBI Taxonomy" id="52247"/>
    <lineage>
        <taxon>Eukaryota</taxon>
        <taxon>Fungi</taxon>
        <taxon>Dikarya</taxon>
        <taxon>Ascomycota</taxon>
        <taxon>Saccharomycotina</taxon>
        <taxon>Pichiomycetes</taxon>
        <taxon>Pichiales</taxon>
        <taxon>Pichiaceae</taxon>
        <taxon>Pichia</taxon>
    </lineage>
</organism>
<comment type="caution">
    <text evidence="2">The sequence shown here is derived from an EMBL/GenBank/DDBJ whole genome shotgun (WGS) entry which is preliminary data.</text>
</comment>
<evidence type="ECO:0000256" key="1">
    <source>
        <dbReference type="SAM" id="MobiDB-lite"/>
    </source>
</evidence>
<feature type="compositionally biased region" description="Polar residues" evidence="1">
    <location>
        <begin position="191"/>
        <end position="204"/>
    </location>
</feature>
<dbReference type="AlphaFoldDB" id="A0A4T0WW88"/>
<dbReference type="Proteomes" id="UP000307173">
    <property type="component" value="Unassembled WGS sequence"/>
</dbReference>
<evidence type="ECO:0008006" key="4">
    <source>
        <dbReference type="Google" id="ProtNLM"/>
    </source>
</evidence>
<dbReference type="OrthoDB" id="3993599at2759"/>
<protein>
    <recommendedName>
        <fullName evidence="4">SHSP domain-containing protein</fullName>
    </recommendedName>
</protein>
<name>A0A4T0WW88_9ASCO</name>
<dbReference type="EMBL" id="SELW01000653">
    <property type="protein sequence ID" value="TID15405.1"/>
    <property type="molecule type" value="Genomic_DNA"/>
</dbReference>
<accession>A0A4T0WW88</accession>